<dbReference type="EMBL" id="JAYWIO010000004">
    <property type="protein sequence ID" value="KAK7268877.1"/>
    <property type="molecule type" value="Genomic_DNA"/>
</dbReference>
<name>A0AAN9F2Y6_CROPI</name>
<gene>
    <name evidence="1" type="ORF">RIF29_21586</name>
</gene>
<protein>
    <submittedName>
        <fullName evidence="1">Uncharacterized protein</fullName>
    </submittedName>
</protein>
<reference evidence="1 2" key="1">
    <citation type="submission" date="2024-01" db="EMBL/GenBank/DDBJ databases">
        <title>The genomes of 5 underutilized Papilionoideae crops provide insights into root nodulation and disease resistanc.</title>
        <authorList>
            <person name="Yuan L."/>
        </authorList>
    </citation>
    <scope>NUCLEOTIDE SEQUENCE [LARGE SCALE GENOMIC DNA]</scope>
    <source>
        <strain evidence="1">ZHUSHIDOU_FW_LH</strain>
        <tissue evidence="1">Leaf</tissue>
    </source>
</reference>
<proteinExistence type="predicted"/>
<keyword evidence="2" id="KW-1185">Reference proteome</keyword>
<evidence type="ECO:0000313" key="2">
    <source>
        <dbReference type="Proteomes" id="UP001372338"/>
    </source>
</evidence>
<accession>A0AAN9F2Y6</accession>
<sequence>MFALRILAPNDGFKIKCMKAALDMRKEIRDLKMHHGSTLDSLASNANKYQMFANCHLTLHKIKDQLVEMNNRLNIIENGVGAEVFGFRDIKPADGFLTNFMEAHATMKEADLTLHALIKAFEYSKQFKKVSLSGAKPVMSTTLKKELERKPELSEGLFQKDIQPES</sequence>
<organism evidence="1 2">
    <name type="scientific">Crotalaria pallida</name>
    <name type="common">Smooth rattlebox</name>
    <name type="synonym">Crotalaria striata</name>
    <dbReference type="NCBI Taxonomy" id="3830"/>
    <lineage>
        <taxon>Eukaryota</taxon>
        <taxon>Viridiplantae</taxon>
        <taxon>Streptophyta</taxon>
        <taxon>Embryophyta</taxon>
        <taxon>Tracheophyta</taxon>
        <taxon>Spermatophyta</taxon>
        <taxon>Magnoliopsida</taxon>
        <taxon>eudicotyledons</taxon>
        <taxon>Gunneridae</taxon>
        <taxon>Pentapetalae</taxon>
        <taxon>rosids</taxon>
        <taxon>fabids</taxon>
        <taxon>Fabales</taxon>
        <taxon>Fabaceae</taxon>
        <taxon>Papilionoideae</taxon>
        <taxon>50 kb inversion clade</taxon>
        <taxon>genistoids sensu lato</taxon>
        <taxon>core genistoids</taxon>
        <taxon>Crotalarieae</taxon>
        <taxon>Crotalaria</taxon>
    </lineage>
</organism>
<dbReference type="AlphaFoldDB" id="A0AAN9F2Y6"/>
<dbReference type="Proteomes" id="UP001372338">
    <property type="component" value="Unassembled WGS sequence"/>
</dbReference>
<evidence type="ECO:0000313" key="1">
    <source>
        <dbReference type="EMBL" id="KAK7268877.1"/>
    </source>
</evidence>
<comment type="caution">
    <text evidence="1">The sequence shown here is derived from an EMBL/GenBank/DDBJ whole genome shotgun (WGS) entry which is preliminary data.</text>
</comment>